<evidence type="ECO:0008006" key="3">
    <source>
        <dbReference type="Google" id="ProtNLM"/>
    </source>
</evidence>
<name>A0ABR5J8P2_9ACTN</name>
<proteinExistence type="predicted"/>
<accession>A0ABR5J8P2</accession>
<reference evidence="1 2" key="1">
    <citation type="submission" date="2015-07" db="EMBL/GenBank/DDBJ databases">
        <authorList>
            <person name="Ju K.-S."/>
            <person name="Doroghazi J.R."/>
            <person name="Metcalf W.W."/>
        </authorList>
    </citation>
    <scope>NUCLEOTIDE SEQUENCE [LARGE SCALE GENOMIC DNA]</scope>
    <source>
        <strain evidence="1 2">NRRL B-3589</strain>
    </source>
</reference>
<dbReference type="InterPro" id="IPR027417">
    <property type="entry name" value="P-loop_NTPase"/>
</dbReference>
<gene>
    <name evidence="1" type="ORF">ADK38_12215</name>
</gene>
<evidence type="ECO:0000313" key="2">
    <source>
        <dbReference type="Proteomes" id="UP000037020"/>
    </source>
</evidence>
<evidence type="ECO:0000313" key="1">
    <source>
        <dbReference type="EMBL" id="KOG89809.1"/>
    </source>
</evidence>
<dbReference type="Gene3D" id="3.40.50.300">
    <property type="entry name" value="P-loop containing nucleotide triphosphate hydrolases"/>
    <property type="match status" value="1"/>
</dbReference>
<sequence length="67" mass="7538">MKGLEFDSVFVPDLDAYTEDATSVQARLRLLVLCTRAREDLHFAHRGAREPDILSEVPDSLLTRHGS</sequence>
<organism evidence="1 2">
    <name type="scientific">Streptomyces varsoviensis</name>
    <dbReference type="NCBI Taxonomy" id="67373"/>
    <lineage>
        <taxon>Bacteria</taxon>
        <taxon>Bacillati</taxon>
        <taxon>Actinomycetota</taxon>
        <taxon>Actinomycetes</taxon>
        <taxon>Kitasatosporales</taxon>
        <taxon>Streptomycetaceae</taxon>
        <taxon>Streptomyces</taxon>
    </lineage>
</organism>
<dbReference type="Proteomes" id="UP000037020">
    <property type="component" value="Unassembled WGS sequence"/>
</dbReference>
<dbReference type="SUPFAM" id="SSF52540">
    <property type="entry name" value="P-loop containing nucleoside triphosphate hydrolases"/>
    <property type="match status" value="1"/>
</dbReference>
<protein>
    <recommendedName>
        <fullName evidence="3">UvrD-like helicase C-terminal domain-containing protein</fullName>
    </recommendedName>
</protein>
<dbReference type="EMBL" id="LGUT01001025">
    <property type="protein sequence ID" value="KOG89809.1"/>
    <property type="molecule type" value="Genomic_DNA"/>
</dbReference>
<keyword evidence="2" id="KW-1185">Reference proteome</keyword>
<comment type="caution">
    <text evidence="1">The sequence shown here is derived from an EMBL/GenBank/DDBJ whole genome shotgun (WGS) entry which is preliminary data.</text>
</comment>